<evidence type="ECO:0000313" key="3">
    <source>
        <dbReference type="EMBL" id="VDI81080.1"/>
    </source>
</evidence>
<organism evidence="3 4">
    <name type="scientific">Mytilus galloprovincialis</name>
    <name type="common">Mediterranean mussel</name>
    <dbReference type="NCBI Taxonomy" id="29158"/>
    <lineage>
        <taxon>Eukaryota</taxon>
        <taxon>Metazoa</taxon>
        <taxon>Spiralia</taxon>
        <taxon>Lophotrochozoa</taxon>
        <taxon>Mollusca</taxon>
        <taxon>Bivalvia</taxon>
        <taxon>Autobranchia</taxon>
        <taxon>Pteriomorphia</taxon>
        <taxon>Mytilida</taxon>
        <taxon>Mytiloidea</taxon>
        <taxon>Mytilidae</taxon>
        <taxon>Mytilinae</taxon>
        <taxon>Mytilus</taxon>
    </lineage>
</organism>
<comment type="caution">
    <text evidence="3">The sequence shown here is derived from an EMBL/GenBank/DDBJ whole genome shotgun (WGS) entry which is preliminary data.</text>
</comment>
<gene>
    <name evidence="3" type="ORF">MGAL_10B006245</name>
</gene>
<feature type="coiled-coil region" evidence="1">
    <location>
        <begin position="224"/>
        <end position="251"/>
    </location>
</feature>
<keyword evidence="1" id="KW-0175">Coiled coil</keyword>
<dbReference type="Proteomes" id="UP000596742">
    <property type="component" value="Unassembled WGS sequence"/>
</dbReference>
<dbReference type="AlphaFoldDB" id="A0A8B6HJT6"/>
<evidence type="ECO:0000256" key="1">
    <source>
        <dbReference type="SAM" id="Coils"/>
    </source>
</evidence>
<dbReference type="EMBL" id="UYJE01010232">
    <property type="protein sequence ID" value="VDI81080.1"/>
    <property type="molecule type" value="Genomic_DNA"/>
</dbReference>
<evidence type="ECO:0000256" key="2">
    <source>
        <dbReference type="SAM" id="MobiDB-lite"/>
    </source>
</evidence>
<keyword evidence="4" id="KW-1185">Reference proteome</keyword>
<name>A0A8B6HJT6_MYTGA</name>
<reference evidence="3" key="1">
    <citation type="submission" date="2018-11" db="EMBL/GenBank/DDBJ databases">
        <authorList>
            <person name="Alioto T."/>
            <person name="Alioto T."/>
        </authorList>
    </citation>
    <scope>NUCLEOTIDE SEQUENCE</scope>
</reference>
<dbReference type="OrthoDB" id="6375801at2759"/>
<protein>
    <submittedName>
        <fullName evidence="3">Uncharacterized protein</fullName>
    </submittedName>
</protein>
<feature type="region of interest" description="Disordered" evidence="2">
    <location>
        <begin position="161"/>
        <end position="183"/>
    </location>
</feature>
<proteinExistence type="predicted"/>
<evidence type="ECO:0000313" key="4">
    <source>
        <dbReference type="Proteomes" id="UP000596742"/>
    </source>
</evidence>
<accession>A0A8B6HJT6</accession>
<feature type="compositionally biased region" description="Basic residues" evidence="2">
    <location>
        <begin position="164"/>
        <end position="183"/>
    </location>
</feature>
<sequence>MTSKKVLHEVKCAIYKAGQDKPAVRWSFFFKYDEDSVESLSEVLERMNATCGIKERANEIFVMNYKIKLSVRRMEPEFPKGRVFAIDTESQFTLMMPLIQQNYEIIGNFRMVLTNAEKQTSLSTKKRDADPFKRAEHQAKCRAKYLQDFAVGKLKHINDMTHREQRRQRKEWKKKKIAERKRKANNHAQILTPPSSPVPGPLIHVPDPTPQIGLHNTRRKERRIAKCYRDNMKLKDQLEAARRLNQKLYVRLSRQRKTSPLMKCPDTPRTKTNKLLRNWNTENRKMKGSRRNRRKMKNKAKKTLMFQLSLSDELKTKYGPS</sequence>